<dbReference type="InterPro" id="IPR025652">
    <property type="entry name" value="TesB_C"/>
</dbReference>
<dbReference type="Pfam" id="PF02551">
    <property type="entry name" value="Acyl_CoA_thio"/>
    <property type="match status" value="1"/>
</dbReference>
<dbReference type="Proteomes" id="UP001620597">
    <property type="component" value="Unassembled WGS sequence"/>
</dbReference>
<dbReference type="InterPro" id="IPR042171">
    <property type="entry name" value="Acyl-CoA_hotdog"/>
</dbReference>
<feature type="domain" description="Acyl-CoA thioesterase 2 C-terminal" evidence="3">
    <location>
        <begin position="158"/>
        <end position="285"/>
    </location>
</feature>
<proteinExistence type="inferred from homology"/>
<dbReference type="InterPro" id="IPR029069">
    <property type="entry name" value="HotDog_dom_sf"/>
</dbReference>
<evidence type="ECO:0000313" key="6">
    <source>
        <dbReference type="Proteomes" id="UP001620597"/>
    </source>
</evidence>
<dbReference type="Gene3D" id="2.40.160.210">
    <property type="entry name" value="Acyl-CoA thioesterase, double hotdog domain"/>
    <property type="match status" value="1"/>
</dbReference>
<dbReference type="EMBL" id="JBBKTX010000002">
    <property type="protein sequence ID" value="MFK4751257.1"/>
    <property type="molecule type" value="Genomic_DNA"/>
</dbReference>
<dbReference type="PANTHER" id="PTHR11066">
    <property type="entry name" value="ACYL-COA THIOESTERASE"/>
    <property type="match status" value="1"/>
</dbReference>
<dbReference type="RefSeq" id="WP_416204752.1">
    <property type="nucleotide sequence ID" value="NZ_JBBKTX010000002.1"/>
</dbReference>
<comment type="caution">
    <text evidence="5">The sequence shown here is derived from an EMBL/GenBank/DDBJ whole genome shotgun (WGS) entry which is preliminary data.</text>
</comment>
<dbReference type="CDD" id="cd03445">
    <property type="entry name" value="Thioesterase_II_repeat2"/>
    <property type="match status" value="1"/>
</dbReference>
<gene>
    <name evidence="5" type="ORF">WG929_02440</name>
</gene>
<dbReference type="InterPro" id="IPR003703">
    <property type="entry name" value="Acyl_CoA_thio"/>
</dbReference>
<evidence type="ECO:0000259" key="4">
    <source>
        <dbReference type="Pfam" id="PF13622"/>
    </source>
</evidence>
<evidence type="ECO:0000259" key="3">
    <source>
        <dbReference type="Pfam" id="PF02551"/>
    </source>
</evidence>
<dbReference type="PANTHER" id="PTHR11066:SF34">
    <property type="entry name" value="ACYL-COENZYME A THIOESTERASE 8"/>
    <property type="match status" value="1"/>
</dbReference>
<dbReference type="SUPFAM" id="SSF54637">
    <property type="entry name" value="Thioesterase/thiol ester dehydrase-isomerase"/>
    <property type="match status" value="2"/>
</dbReference>
<organism evidence="5 6">
    <name type="scientific">Oceanobacter antarcticus</name>
    <dbReference type="NCBI Taxonomy" id="3133425"/>
    <lineage>
        <taxon>Bacteria</taxon>
        <taxon>Pseudomonadati</taxon>
        <taxon>Pseudomonadota</taxon>
        <taxon>Gammaproteobacteria</taxon>
        <taxon>Oceanospirillales</taxon>
        <taxon>Oceanospirillaceae</taxon>
        <taxon>Oceanobacter</taxon>
    </lineage>
</organism>
<evidence type="ECO:0000256" key="1">
    <source>
        <dbReference type="ARBA" id="ARBA00006538"/>
    </source>
</evidence>
<reference evidence="5 6" key="1">
    <citation type="submission" date="2024-03" db="EMBL/GenBank/DDBJ databases">
        <title>High-quality draft genome sequence of Oceanobacter sp. wDCs-4.</title>
        <authorList>
            <person name="Dong C."/>
        </authorList>
    </citation>
    <scope>NUCLEOTIDE SEQUENCE [LARGE SCALE GENOMIC DNA]</scope>
    <source>
        <strain evidence="6">wDCs-4</strain>
    </source>
</reference>
<comment type="similarity">
    <text evidence="1">Belongs to the C/M/P thioester hydrolase family.</text>
</comment>
<accession>A0ABW8NE78</accession>
<keyword evidence="2" id="KW-0378">Hydrolase</keyword>
<dbReference type="Pfam" id="PF13622">
    <property type="entry name" value="4HBT_3"/>
    <property type="match status" value="1"/>
</dbReference>
<evidence type="ECO:0000313" key="5">
    <source>
        <dbReference type="EMBL" id="MFK4751257.1"/>
    </source>
</evidence>
<dbReference type="InterPro" id="IPR049449">
    <property type="entry name" value="TesB_ACOT8-like_N"/>
</dbReference>
<name>A0ABW8NE78_9GAMM</name>
<sequence length="293" mass="33031">MSDVLDELMGLLDLEPIGMNRFRGRCQDLGFKNLFGGQVLGQALSAAMQTLPGDFHRDWLPHSLHAYFLRPGNVRDSLEFEVSAPRDGRSFANRQVIVSQLGKAVMSMICSFQRPEQGFEHQLNMPPAEGPEGVASQVELARQWRDCFPERLRPIYTADKPVEMRVVDPINIFSPEVRPPHKAVWMRSDDTLGDNIRHHTTLLAYASDFNLITTALLPHGVSVFQKEMQVASLDHSIWFHRPFRMDDWLLYSIDSPSASGGRGFCRGQVFSSNGELVASIAQEGLIRHCKPED</sequence>
<dbReference type="CDD" id="cd03444">
    <property type="entry name" value="Thioesterase_II_repeat1"/>
    <property type="match status" value="1"/>
</dbReference>
<evidence type="ECO:0000256" key="2">
    <source>
        <dbReference type="ARBA" id="ARBA00022801"/>
    </source>
</evidence>
<keyword evidence="6" id="KW-1185">Reference proteome</keyword>
<feature type="domain" description="Acyl-CoA thioesterase-like N-terminal HotDog" evidence="4">
    <location>
        <begin position="34"/>
        <end position="113"/>
    </location>
</feature>
<protein>
    <submittedName>
        <fullName evidence="5">Acyl-CoA thioesterase II</fullName>
    </submittedName>
</protein>